<feature type="non-terminal residue" evidence="3">
    <location>
        <position position="244"/>
    </location>
</feature>
<dbReference type="PANTHER" id="PTHR16305:SF28">
    <property type="entry name" value="GUANYLATE CYCLASE DOMAIN-CONTAINING PROTEIN"/>
    <property type="match status" value="1"/>
</dbReference>
<sequence length="244" mass="28152">FKFLAENKLIYYEKNSWCIKEIKEKELPATLEEIVQKRIAGLDEETKKLISEAALIGEEFDFDLLSSLRPGGEGELLELVDRARKKGLIKEKKSLNDDQFSFLSRKMQDVFSEAMSQDEKKKTSQNLAEKAERYYRDNLEESTGKLTRYFKQADNLEKAAEYSRRLTELHSQVFVYEEALGFLDEISREVGLIEDEVAAEEIIEKPLSAESRRLLPEFVGLLRSSAINILLYPPDNQARVKVTD</sequence>
<comment type="caution">
    <text evidence="3">The sequence shown here is derived from an EMBL/GenBank/DDBJ whole genome shotgun (WGS) entry which is preliminary data.</text>
</comment>
<dbReference type="PANTHER" id="PTHR16305">
    <property type="entry name" value="TESTICULAR SOLUBLE ADENYLYL CYCLASE"/>
    <property type="match status" value="1"/>
</dbReference>
<keyword evidence="1" id="KW-0547">Nucleotide-binding</keyword>
<name>X0XT63_9ZZZZ</name>
<evidence type="ECO:0000256" key="1">
    <source>
        <dbReference type="ARBA" id="ARBA00022741"/>
    </source>
</evidence>
<gene>
    <name evidence="3" type="ORF">S01H1_71248</name>
</gene>
<dbReference type="EMBL" id="BARS01047432">
    <property type="protein sequence ID" value="GAG39843.1"/>
    <property type="molecule type" value="Genomic_DNA"/>
</dbReference>
<evidence type="ECO:0000256" key="2">
    <source>
        <dbReference type="ARBA" id="ARBA00022840"/>
    </source>
</evidence>
<evidence type="ECO:0000313" key="3">
    <source>
        <dbReference type="EMBL" id="GAG39843.1"/>
    </source>
</evidence>
<dbReference type="GO" id="GO:0005524">
    <property type="term" value="F:ATP binding"/>
    <property type="evidence" value="ECO:0007669"/>
    <property type="project" value="UniProtKB-KW"/>
</dbReference>
<protein>
    <submittedName>
        <fullName evidence="3">Uncharacterized protein</fullName>
    </submittedName>
</protein>
<feature type="non-terminal residue" evidence="3">
    <location>
        <position position="1"/>
    </location>
</feature>
<organism evidence="3">
    <name type="scientific">marine sediment metagenome</name>
    <dbReference type="NCBI Taxonomy" id="412755"/>
    <lineage>
        <taxon>unclassified sequences</taxon>
        <taxon>metagenomes</taxon>
        <taxon>ecological metagenomes</taxon>
    </lineage>
</organism>
<proteinExistence type="predicted"/>
<accession>X0XT63</accession>
<reference evidence="3" key="1">
    <citation type="journal article" date="2014" name="Front. Microbiol.">
        <title>High frequency of phylogenetically diverse reductive dehalogenase-homologous genes in deep subseafloor sedimentary metagenomes.</title>
        <authorList>
            <person name="Kawai M."/>
            <person name="Futagami T."/>
            <person name="Toyoda A."/>
            <person name="Takaki Y."/>
            <person name="Nishi S."/>
            <person name="Hori S."/>
            <person name="Arai W."/>
            <person name="Tsubouchi T."/>
            <person name="Morono Y."/>
            <person name="Uchiyama I."/>
            <person name="Ito T."/>
            <person name="Fujiyama A."/>
            <person name="Inagaki F."/>
            <person name="Takami H."/>
        </authorList>
    </citation>
    <scope>NUCLEOTIDE SEQUENCE</scope>
    <source>
        <strain evidence="3">Expedition CK06-06</strain>
    </source>
</reference>
<dbReference type="AlphaFoldDB" id="X0XT63"/>
<keyword evidence="2" id="KW-0067">ATP-binding</keyword>
<dbReference type="GO" id="GO:0005737">
    <property type="term" value="C:cytoplasm"/>
    <property type="evidence" value="ECO:0007669"/>
    <property type="project" value="TreeGrafter"/>
</dbReference>
<dbReference type="GO" id="GO:0004016">
    <property type="term" value="F:adenylate cyclase activity"/>
    <property type="evidence" value="ECO:0007669"/>
    <property type="project" value="TreeGrafter"/>
</dbReference>